<gene>
    <name evidence="1" type="ORF">K3769_34565</name>
</gene>
<dbReference type="Pfam" id="PF04299">
    <property type="entry name" value="FMN_bind_2"/>
    <property type="match status" value="1"/>
</dbReference>
<sequence length="243" mass="26845">MKNPVVLPTGHHGDAIGYSPDHVMKGGCCMFVPSHYREPHVSWMVDLMRENPLALMASNGNPADGPYATHLPVIIDPEWDDSPAPDLAGLPLLGHMNRANPHWAALETGSVNLFTFTGPHAYVSPTVYDIAPAAPTWNFTSVHVHGVVEKFETIDETLGVVQATVQAFEKAFGDNWDMTESLTYFRKIVPAVGAFRIRVTKAEGMFKLSQEQRPEIRERVEQSFAGRGCTRHARTADLMGRLP</sequence>
<dbReference type="EMBL" id="JAIFZO010000002">
    <property type="protein sequence ID" value="MCX4237805.1"/>
    <property type="molecule type" value="Genomic_DNA"/>
</dbReference>
<name>A0ABT3VDT4_9ACTN</name>
<dbReference type="InterPro" id="IPR007396">
    <property type="entry name" value="TR_PAI2-type"/>
</dbReference>
<protein>
    <submittedName>
        <fullName evidence="1">FMN-binding negative transcriptional regulator</fullName>
    </submittedName>
</protein>
<accession>A0ABT3VDT4</accession>
<dbReference type="PIRSF" id="PIRSF010372">
    <property type="entry name" value="PaiB"/>
    <property type="match status" value="1"/>
</dbReference>
<dbReference type="PANTHER" id="PTHR35802:SF1">
    <property type="entry name" value="PROTEASE SYNTHASE AND SPORULATION PROTEIN PAI 2"/>
    <property type="match status" value="1"/>
</dbReference>
<comment type="caution">
    <text evidence="1">The sequence shown here is derived from an EMBL/GenBank/DDBJ whole genome shotgun (WGS) entry which is preliminary data.</text>
</comment>
<dbReference type="Gene3D" id="2.30.110.10">
    <property type="entry name" value="Electron Transport, Fmn-binding Protein, Chain A"/>
    <property type="match status" value="1"/>
</dbReference>
<dbReference type="SUPFAM" id="SSF50475">
    <property type="entry name" value="FMN-binding split barrel"/>
    <property type="match status" value="1"/>
</dbReference>
<keyword evidence="2" id="KW-1185">Reference proteome</keyword>
<dbReference type="InterPro" id="IPR012349">
    <property type="entry name" value="Split_barrel_FMN-bd"/>
</dbReference>
<dbReference type="Proteomes" id="UP001165590">
    <property type="component" value="Unassembled WGS sequence"/>
</dbReference>
<evidence type="ECO:0000313" key="2">
    <source>
        <dbReference type="Proteomes" id="UP001165590"/>
    </source>
</evidence>
<dbReference type="RefSeq" id="WP_267030169.1">
    <property type="nucleotide sequence ID" value="NZ_JAIFZO010000002.1"/>
</dbReference>
<organism evidence="1 2">
    <name type="scientific">Streptomyces ortus</name>
    <dbReference type="NCBI Taxonomy" id="2867268"/>
    <lineage>
        <taxon>Bacteria</taxon>
        <taxon>Bacillati</taxon>
        <taxon>Actinomycetota</taxon>
        <taxon>Actinomycetes</taxon>
        <taxon>Kitasatosporales</taxon>
        <taxon>Streptomycetaceae</taxon>
        <taxon>Streptomyces</taxon>
    </lineage>
</organism>
<dbReference type="PANTHER" id="PTHR35802">
    <property type="entry name" value="PROTEASE SYNTHASE AND SPORULATION PROTEIN PAI 2"/>
    <property type="match status" value="1"/>
</dbReference>
<reference evidence="1" key="1">
    <citation type="journal article" date="2022" name="bioRxiv">
        <title>Discovery and biosynthetic assessment of Streptomyces ortus sp nov. isolated from a deep-sea sponge.</title>
        <authorList>
            <person name="Williams S.E."/>
        </authorList>
    </citation>
    <scope>NUCLEOTIDE SEQUENCE</scope>
    <source>
        <strain evidence="1">A15ISP2-DRY2</strain>
    </source>
</reference>
<evidence type="ECO:0000313" key="1">
    <source>
        <dbReference type="EMBL" id="MCX4237805.1"/>
    </source>
</evidence>
<proteinExistence type="predicted"/>